<feature type="domain" description="Spore coat protein U/FanG" evidence="3">
    <location>
        <begin position="21"/>
        <end position="157"/>
    </location>
</feature>
<gene>
    <name evidence="4" type="ORF">JOS67_19345</name>
</gene>
<evidence type="ECO:0000259" key="3">
    <source>
        <dbReference type="Pfam" id="PF05229"/>
    </source>
</evidence>
<evidence type="ECO:0000313" key="5">
    <source>
        <dbReference type="Proteomes" id="UP000596337"/>
    </source>
</evidence>
<dbReference type="AlphaFoldDB" id="A0AA92M307"/>
<dbReference type="Pfam" id="PF05229">
    <property type="entry name" value="SCPU"/>
    <property type="match status" value="2"/>
</dbReference>
<proteinExistence type="predicted"/>
<dbReference type="RefSeq" id="WP_203347867.1">
    <property type="nucleotide sequence ID" value="NZ_CANMIY010000003.1"/>
</dbReference>
<organism evidence="4 5">
    <name type="scientific">Vibrio diabolicus</name>
    <dbReference type="NCBI Taxonomy" id="50719"/>
    <lineage>
        <taxon>Bacteria</taxon>
        <taxon>Pseudomonadati</taxon>
        <taxon>Pseudomonadota</taxon>
        <taxon>Gammaproteobacteria</taxon>
        <taxon>Vibrionales</taxon>
        <taxon>Vibrionaceae</taxon>
        <taxon>Vibrio</taxon>
        <taxon>Vibrio diabolicus subgroup</taxon>
    </lineage>
</organism>
<evidence type="ECO:0000256" key="1">
    <source>
        <dbReference type="SAM" id="MobiDB-lite"/>
    </source>
</evidence>
<dbReference type="PANTHER" id="PTHR37089:SF1">
    <property type="entry name" value="MEMBRANE PROTEIN"/>
    <property type="match status" value="1"/>
</dbReference>
<protein>
    <submittedName>
        <fullName evidence="4">Spore coat U domain-containing protein</fullName>
    </submittedName>
</protein>
<dbReference type="PANTHER" id="PTHR37089">
    <property type="entry name" value="PROTEIN U-RELATED"/>
    <property type="match status" value="1"/>
</dbReference>
<evidence type="ECO:0000313" key="4">
    <source>
        <dbReference type="EMBL" id="QRG85786.1"/>
    </source>
</evidence>
<feature type="chain" id="PRO_5041649800" evidence="2">
    <location>
        <begin position="22"/>
        <end position="323"/>
    </location>
</feature>
<reference evidence="4 5" key="1">
    <citation type="submission" date="2021-01" db="EMBL/GenBank/DDBJ databases">
        <title>Characterization of a novel blaVMB-2- harboring plasmid in Vibrio diabolicus.</title>
        <authorList>
            <person name="Liu M."/>
        </authorList>
    </citation>
    <scope>NUCLEOTIDE SEQUENCE [LARGE SCALE GENOMIC DNA]</scope>
    <source>
        <strain evidence="4 5">SLV18</strain>
    </source>
</reference>
<feature type="signal peptide" evidence="2">
    <location>
        <begin position="1"/>
        <end position="21"/>
    </location>
</feature>
<feature type="domain" description="Spore coat protein U/FanG" evidence="3">
    <location>
        <begin position="183"/>
        <end position="319"/>
    </location>
</feature>
<dbReference type="Proteomes" id="UP000596337">
    <property type="component" value="Chromosome 2"/>
</dbReference>
<dbReference type="InterPro" id="IPR007893">
    <property type="entry name" value="Spore_coat_U/FanG"/>
</dbReference>
<evidence type="ECO:0000256" key="2">
    <source>
        <dbReference type="SAM" id="SignalP"/>
    </source>
</evidence>
<dbReference type="InterPro" id="IPR053167">
    <property type="entry name" value="Spore_coat_component"/>
</dbReference>
<sequence>MSRYSRYLWFFLLFISSGNMACELTAPTPLIQFGSVSSFTVSTIQQQSSAQPHAGITCDFSTLVSLLSGDYVSATFNSTNDGRLLNAADISSELSYQIFGDPSLSQEYIFGQTYNFFEIGLLDLLGLFGTQAEFPLYARTGAGSNLSAGTYRDQITVSWIWNYCSGIGVGGVCLGRETGNAQSLITVELEVTPDCMITAPDINFGSSPLVAGFDPVSQVISLTCTKNSAFTIGLNDGVNASGGQRRMASGGNYLDYEIYKSSSTERWGGTGSERREQSDVDTGDTIPDGITPQNFNYRAEIITSQTTPPAGTYTDSIIVDVQF</sequence>
<keyword evidence="2" id="KW-0732">Signal</keyword>
<feature type="region of interest" description="Disordered" evidence="1">
    <location>
        <begin position="264"/>
        <end position="291"/>
    </location>
</feature>
<dbReference type="SMART" id="SM00972">
    <property type="entry name" value="SCPU"/>
    <property type="match status" value="2"/>
</dbReference>
<dbReference type="EMBL" id="CP069197">
    <property type="protein sequence ID" value="QRG85786.1"/>
    <property type="molecule type" value="Genomic_DNA"/>
</dbReference>
<name>A0AA92M307_9VIBR</name>
<accession>A0AA92M307</accession>